<keyword evidence="3 4" id="KW-0663">Pyridoxal phosphate</keyword>
<keyword evidence="4" id="KW-0808">Transferase</keyword>
<dbReference type="GO" id="GO:0010121">
    <property type="term" value="P:L-arginine catabolic process to proline via ornithine"/>
    <property type="evidence" value="ECO:0007669"/>
    <property type="project" value="TreeGrafter"/>
</dbReference>
<keyword evidence="4" id="KW-0032">Aminotransferase</keyword>
<reference evidence="6" key="1">
    <citation type="submission" date="2015-02" db="EMBL/GenBank/DDBJ databases">
        <authorList>
            <person name="Gon?alves P."/>
        </authorList>
    </citation>
    <scope>NUCLEOTIDE SEQUENCE [LARGE SCALE GENOMIC DNA]</scope>
</reference>
<evidence type="ECO:0000256" key="3">
    <source>
        <dbReference type="ARBA" id="ARBA00022898"/>
    </source>
</evidence>
<dbReference type="PANTHER" id="PTHR11986">
    <property type="entry name" value="AMINOTRANSFERASE CLASS III"/>
    <property type="match status" value="1"/>
</dbReference>
<comment type="cofactor">
    <cofactor evidence="1 4">
        <name>pyridoxal 5'-phosphate</name>
        <dbReference type="ChEBI" id="CHEBI:597326"/>
    </cofactor>
</comment>
<dbReference type="PROSITE" id="PS00600">
    <property type="entry name" value="AA_TRANSFER_CLASS_3"/>
    <property type="match status" value="1"/>
</dbReference>
<comment type="pathway">
    <text evidence="4">Amino-acid biosynthesis; L-proline biosynthesis; L-glutamate 5-semialdehyde from L-ornithine: step 1/1.</text>
</comment>
<protein>
    <recommendedName>
        <fullName evidence="4">Ornithine aminotransferase</fullName>
        <ecNumber evidence="4">2.6.1.13</ecNumber>
    </recommendedName>
</protein>
<evidence type="ECO:0000256" key="1">
    <source>
        <dbReference type="ARBA" id="ARBA00001933"/>
    </source>
</evidence>
<dbReference type="InterPro" id="IPR015422">
    <property type="entry name" value="PyrdxlP-dep_Trfase_small"/>
</dbReference>
<evidence type="ECO:0000313" key="5">
    <source>
        <dbReference type="EMBL" id="CEQ39601.1"/>
    </source>
</evidence>
<dbReference type="GO" id="GO:0005737">
    <property type="term" value="C:cytoplasm"/>
    <property type="evidence" value="ECO:0007669"/>
    <property type="project" value="TreeGrafter"/>
</dbReference>
<dbReference type="EMBL" id="CENE01000003">
    <property type="protein sequence ID" value="CEQ39601.1"/>
    <property type="molecule type" value="Genomic_DNA"/>
</dbReference>
<dbReference type="PANTHER" id="PTHR11986:SF18">
    <property type="entry name" value="ORNITHINE AMINOTRANSFERASE, MITOCHONDRIAL"/>
    <property type="match status" value="1"/>
</dbReference>
<dbReference type="InterPro" id="IPR049704">
    <property type="entry name" value="Aminotrans_3_PPA_site"/>
</dbReference>
<accession>A0A0D6EI53</accession>
<evidence type="ECO:0000256" key="2">
    <source>
        <dbReference type="ARBA" id="ARBA00008954"/>
    </source>
</evidence>
<dbReference type="GO" id="GO:0019544">
    <property type="term" value="P:L-arginine catabolic process to L-glutamate"/>
    <property type="evidence" value="ECO:0007669"/>
    <property type="project" value="TreeGrafter"/>
</dbReference>
<dbReference type="InterPro" id="IPR015421">
    <property type="entry name" value="PyrdxlP-dep_Trfase_major"/>
</dbReference>
<dbReference type="InterPro" id="IPR050103">
    <property type="entry name" value="Class-III_PLP-dep_AT"/>
</dbReference>
<dbReference type="SUPFAM" id="SSF53383">
    <property type="entry name" value="PLP-dependent transferases"/>
    <property type="match status" value="1"/>
</dbReference>
<sequence>MRGPESHLLYSIVVPDEDYLEKVQALCMKHNVLLICDEVQTGLARTGKLLCFQHNPAVKPDMVLLGKALSGGVYPVSAVLSRKDILLQILPGEHGSTYGGNPLACAVAQAALEVIVNEDLAARAQSLGQKMRDGLNALRGVGPNGGWITEVRGKGLLNAIVIDETKSTKGRGAWDLCCVFKSKGLLAKPTHVNMCVPSLFPIASVLILTYLVFCSSIRLAPPLIITEEQLTKILSIIKESLEVLDTVSSPPLLLRFCIDSTLIGSRASLLQLEVIPGADNHHKKEDEPVVDL</sequence>
<comment type="catalytic activity">
    <reaction evidence="4">
        <text>a 2-oxocarboxylate + L-ornithine = L-glutamate 5-semialdehyde + an L-alpha-amino acid</text>
        <dbReference type="Rhea" id="RHEA:13877"/>
        <dbReference type="ChEBI" id="CHEBI:35179"/>
        <dbReference type="ChEBI" id="CHEBI:46911"/>
        <dbReference type="ChEBI" id="CHEBI:58066"/>
        <dbReference type="ChEBI" id="CHEBI:59869"/>
        <dbReference type="EC" id="2.6.1.13"/>
    </reaction>
</comment>
<name>A0A0D6EI53_SPOSA</name>
<feature type="non-terminal residue" evidence="5">
    <location>
        <position position="1"/>
    </location>
</feature>
<dbReference type="Gene3D" id="3.90.1150.10">
    <property type="entry name" value="Aspartate Aminotransferase, domain 1"/>
    <property type="match status" value="1"/>
</dbReference>
<dbReference type="EC" id="2.6.1.13" evidence="4"/>
<keyword evidence="6" id="KW-1185">Reference proteome</keyword>
<dbReference type="UniPathway" id="UPA00098">
    <property type="reaction ID" value="UER00358"/>
</dbReference>
<dbReference type="GO" id="GO:0055129">
    <property type="term" value="P:L-proline biosynthetic process"/>
    <property type="evidence" value="ECO:0007669"/>
    <property type="project" value="UniProtKB-UniPathway"/>
</dbReference>
<dbReference type="OrthoDB" id="10261433at2759"/>
<dbReference type="Pfam" id="PF00202">
    <property type="entry name" value="Aminotran_3"/>
    <property type="match status" value="1"/>
</dbReference>
<evidence type="ECO:0000313" key="6">
    <source>
        <dbReference type="Proteomes" id="UP000243876"/>
    </source>
</evidence>
<dbReference type="InterPro" id="IPR015424">
    <property type="entry name" value="PyrdxlP-dep_Trfase"/>
</dbReference>
<evidence type="ECO:0000256" key="4">
    <source>
        <dbReference type="RuleBase" id="RU365036"/>
    </source>
</evidence>
<dbReference type="AlphaFoldDB" id="A0A0D6EI53"/>
<dbReference type="GO" id="GO:0004587">
    <property type="term" value="F:ornithine aminotransferase activity"/>
    <property type="evidence" value="ECO:0007669"/>
    <property type="project" value="UniProtKB-EC"/>
</dbReference>
<dbReference type="InterPro" id="IPR005814">
    <property type="entry name" value="Aminotrans_3"/>
</dbReference>
<organism evidence="5 6">
    <name type="scientific">Sporidiobolus salmonicolor</name>
    <name type="common">Yeast-like fungus</name>
    <name type="synonym">Sporobolomyces salmonicolor</name>
    <dbReference type="NCBI Taxonomy" id="5005"/>
    <lineage>
        <taxon>Eukaryota</taxon>
        <taxon>Fungi</taxon>
        <taxon>Dikarya</taxon>
        <taxon>Basidiomycota</taxon>
        <taxon>Pucciniomycotina</taxon>
        <taxon>Microbotryomycetes</taxon>
        <taxon>Sporidiobolales</taxon>
        <taxon>Sporidiobolaceae</taxon>
        <taxon>Sporobolomyces</taxon>
    </lineage>
</organism>
<dbReference type="Gene3D" id="3.40.640.10">
    <property type="entry name" value="Type I PLP-dependent aspartate aminotransferase-like (Major domain)"/>
    <property type="match status" value="1"/>
</dbReference>
<dbReference type="Proteomes" id="UP000243876">
    <property type="component" value="Unassembled WGS sequence"/>
</dbReference>
<dbReference type="GO" id="GO:0042802">
    <property type="term" value="F:identical protein binding"/>
    <property type="evidence" value="ECO:0007669"/>
    <property type="project" value="TreeGrafter"/>
</dbReference>
<gene>
    <name evidence="5" type="primary">SPOSA6832_01154</name>
</gene>
<proteinExistence type="inferred from homology"/>
<comment type="similarity">
    <text evidence="2 4">Belongs to the class-III pyridoxal-phosphate-dependent aminotransferase family.</text>
</comment>
<dbReference type="GO" id="GO:0030170">
    <property type="term" value="F:pyridoxal phosphate binding"/>
    <property type="evidence" value="ECO:0007669"/>
    <property type="project" value="InterPro"/>
</dbReference>